<evidence type="ECO:0000313" key="2">
    <source>
        <dbReference type="Proteomes" id="UP000608579"/>
    </source>
</evidence>
<reference evidence="1" key="1">
    <citation type="journal article" date="2020" name="ISME J.">
        <title>Gammaproteobacteria mediating utilization of methyl-, sulfur- and petroleum organic compounds in deep ocean hydrothermal plumes.</title>
        <authorList>
            <person name="Zhou Z."/>
            <person name="Liu Y."/>
            <person name="Pan J."/>
            <person name="Cron B.R."/>
            <person name="Toner B.M."/>
            <person name="Anantharaman K."/>
            <person name="Breier J.A."/>
            <person name="Dick G.J."/>
            <person name="Li M."/>
        </authorList>
    </citation>
    <scope>NUCLEOTIDE SEQUENCE</scope>
    <source>
        <strain evidence="1">SZUA-1515</strain>
    </source>
</reference>
<proteinExistence type="predicted"/>
<dbReference type="EMBL" id="DQVM01000066">
    <property type="protein sequence ID" value="HIQ29601.1"/>
    <property type="molecule type" value="Genomic_DNA"/>
</dbReference>
<comment type="caution">
    <text evidence="1">The sequence shown here is derived from an EMBL/GenBank/DDBJ whole genome shotgun (WGS) entry which is preliminary data.</text>
</comment>
<organism evidence="1 2">
    <name type="scientific">Caldiarchaeum subterraneum</name>
    <dbReference type="NCBI Taxonomy" id="311458"/>
    <lineage>
        <taxon>Archaea</taxon>
        <taxon>Nitrososphaerota</taxon>
        <taxon>Candidatus Caldarchaeales</taxon>
        <taxon>Candidatus Caldarchaeaceae</taxon>
        <taxon>Candidatus Caldarchaeum</taxon>
    </lineage>
</organism>
<gene>
    <name evidence="1" type="ORF">EYH45_03455</name>
</gene>
<evidence type="ECO:0000313" key="1">
    <source>
        <dbReference type="EMBL" id="HIQ29601.1"/>
    </source>
</evidence>
<accession>A0A832ZW95</accession>
<protein>
    <submittedName>
        <fullName evidence="1">Uncharacterized protein</fullName>
    </submittedName>
</protein>
<dbReference type="Proteomes" id="UP000608579">
    <property type="component" value="Unassembled WGS sequence"/>
</dbReference>
<dbReference type="AlphaFoldDB" id="A0A832ZW95"/>
<feature type="non-terminal residue" evidence="1">
    <location>
        <position position="134"/>
    </location>
</feature>
<name>A0A832ZW95_CALS0</name>
<sequence>MPLEGYYVVDRRKDIYAVKGLIHPPSKVVAAPKYLWTDSNYVKIPNTNIFEKIRREYLHEDDENYGTTIPAIPLSEVISVKKPTWNIKKDNTKLVGVALNLYREISQYSELEEVGGFTGSLLLGFHNEESDIDI</sequence>